<dbReference type="PANTHER" id="PTHR30270:SF0">
    <property type="entry name" value="THIAMINE-MONOPHOSPHATE KINASE"/>
    <property type="match status" value="1"/>
</dbReference>
<dbReference type="PANTHER" id="PTHR30270">
    <property type="entry name" value="THIAMINE-MONOPHOSPHATE KINASE"/>
    <property type="match status" value="1"/>
</dbReference>
<comment type="catalytic activity">
    <reaction evidence="2">
        <text>thiamine phosphate + ATP = thiamine diphosphate + ADP</text>
        <dbReference type="Rhea" id="RHEA:15913"/>
        <dbReference type="ChEBI" id="CHEBI:30616"/>
        <dbReference type="ChEBI" id="CHEBI:37575"/>
        <dbReference type="ChEBI" id="CHEBI:58937"/>
        <dbReference type="ChEBI" id="CHEBI:456216"/>
        <dbReference type="EC" id="2.7.4.16"/>
    </reaction>
</comment>
<keyword evidence="2" id="KW-0460">Magnesium</keyword>
<keyword evidence="2 5" id="KW-0418">Kinase</keyword>
<feature type="binding site" evidence="2">
    <location>
        <position position="48"/>
    </location>
    <ligand>
        <name>Mg(2+)</name>
        <dbReference type="ChEBI" id="CHEBI:18420"/>
        <label>4</label>
    </ligand>
</feature>
<keyword evidence="2" id="KW-0067">ATP-binding</keyword>
<evidence type="ECO:0000256" key="1">
    <source>
        <dbReference type="ARBA" id="ARBA00022977"/>
    </source>
</evidence>
<protein>
    <recommendedName>
        <fullName evidence="2">Thiamine-monophosphate kinase</fullName>
        <shortName evidence="2">TMP kinase</shortName>
        <shortName evidence="2">Thiamine-phosphate kinase</shortName>
        <ecNumber evidence="2">2.7.4.16</ecNumber>
    </recommendedName>
</protein>
<keyword evidence="1 2" id="KW-0784">Thiamine biosynthesis</keyword>
<feature type="binding site" evidence="2">
    <location>
        <position position="214"/>
    </location>
    <ligand>
        <name>Mg(2+)</name>
        <dbReference type="ChEBI" id="CHEBI:18420"/>
        <label>5</label>
    </ligand>
</feature>
<dbReference type="CDD" id="cd02194">
    <property type="entry name" value="ThiL"/>
    <property type="match status" value="1"/>
</dbReference>
<dbReference type="InterPro" id="IPR036921">
    <property type="entry name" value="PurM-like_N_sf"/>
</dbReference>
<feature type="binding site" evidence="2">
    <location>
        <position position="33"/>
    </location>
    <ligand>
        <name>Mg(2+)</name>
        <dbReference type="ChEBI" id="CHEBI:18420"/>
        <label>3</label>
    </ligand>
</feature>
<proteinExistence type="inferred from homology"/>
<dbReference type="NCBIfam" id="TIGR01379">
    <property type="entry name" value="thiL"/>
    <property type="match status" value="1"/>
</dbReference>
<feature type="binding site" evidence="2">
    <location>
        <position position="211"/>
    </location>
    <ligand>
        <name>Mg(2+)</name>
        <dbReference type="ChEBI" id="CHEBI:18420"/>
        <label>3</label>
    </ligand>
</feature>
<feature type="binding site" evidence="2">
    <location>
        <position position="78"/>
    </location>
    <ligand>
        <name>Mg(2+)</name>
        <dbReference type="ChEBI" id="CHEBI:18420"/>
        <label>2</label>
    </ligand>
</feature>
<dbReference type="Gene3D" id="3.90.650.10">
    <property type="entry name" value="PurM-like C-terminal domain"/>
    <property type="match status" value="1"/>
</dbReference>
<evidence type="ECO:0000313" key="5">
    <source>
        <dbReference type="EMBL" id="GAA5174744.1"/>
    </source>
</evidence>
<dbReference type="Pfam" id="PF02769">
    <property type="entry name" value="AIRS_C"/>
    <property type="match status" value="1"/>
</dbReference>
<evidence type="ECO:0000256" key="2">
    <source>
        <dbReference type="HAMAP-Rule" id="MF_02128"/>
    </source>
</evidence>
<dbReference type="SUPFAM" id="SSF55326">
    <property type="entry name" value="PurM N-terminal domain-like"/>
    <property type="match status" value="1"/>
</dbReference>
<dbReference type="GO" id="GO:0016301">
    <property type="term" value="F:kinase activity"/>
    <property type="evidence" value="ECO:0007669"/>
    <property type="project" value="UniProtKB-KW"/>
</dbReference>
<comment type="caution">
    <text evidence="2">Lacks conserved residue(s) required for the propagation of feature annotation.</text>
</comment>
<gene>
    <name evidence="2 5" type="primary">thiL</name>
    <name evidence="5" type="ORF">GCM10023342_16420</name>
</gene>
<reference evidence="6" key="1">
    <citation type="journal article" date="2019" name="Int. J. Syst. Evol. Microbiol.">
        <title>The Global Catalogue of Microorganisms (GCM) 10K type strain sequencing project: providing services to taxonomists for standard genome sequencing and annotation.</title>
        <authorList>
            <consortium name="The Broad Institute Genomics Platform"/>
            <consortium name="The Broad Institute Genome Sequencing Center for Infectious Disease"/>
            <person name="Wu L."/>
            <person name="Ma J."/>
        </authorList>
    </citation>
    <scope>NUCLEOTIDE SEQUENCE [LARGE SCALE GENOMIC DNA]</scope>
    <source>
        <strain evidence="6">JCM 18472</strain>
    </source>
</reference>
<evidence type="ECO:0000259" key="4">
    <source>
        <dbReference type="Pfam" id="PF02769"/>
    </source>
</evidence>
<comment type="function">
    <text evidence="2">Catalyzes the ATP-dependent phosphorylation of thiamine-monophosphate (TMP) to form thiamine-pyrophosphate (TPP), the active form of vitamin B1.</text>
</comment>
<keyword evidence="2" id="KW-0547">Nucleotide-binding</keyword>
<evidence type="ECO:0000313" key="6">
    <source>
        <dbReference type="Proteomes" id="UP001500074"/>
    </source>
</evidence>
<feature type="domain" description="PurM-like C-terminal" evidence="4">
    <location>
        <begin position="153"/>
        <end position="299"/>
    </location>
</feature>
<dbReference type="InterPro" id="IPR006283">
    <property type="entry name" value="ThiL-like"/>
</dbReference>
<dbReference type="SUPFAM" id="SSF56042">
    <property type="entry name" value="PurM C-terminal domain-like"/>
    <property type="match status" value="1"/>
</dbReference>
<dbReference type="EMBL" id="BAABKI010000018">
    <property type="protein sequence ID" value="GAA5174744.1"/>
    <property type="molecule type" value="Genomic_DNA"/>
</dbReference>
<feature type="binding site" evidence="2">
    <location>
        <position position="125"/>
    </location>
    <ligand>
        <name>Mg(2+)</name>
        <dbReference type="ChEBI" id="CHEBI:18420"/>
        <label>1</label>
    </ligand>
</feature>
<evidence type="ECO:0000259" key="3">
    <source>
        <dbReference type="Pfam" id="PF00586"/>
    </source>
</evidence>
<feature type="binding site" evidence="2">
    <location>
        <position position="50"/>
    </location>
    <ligand>
        <name>Mg(2+)</name>
        <dbReference type="ChEBI" id="CHEBI:18420"/>
        <label>2</label>
    </ligand>
</feature>
<feature type="binding site" evidence="2">
    <location>
        <position position="78"/>
    </location>
    <ligand>
        <name>Mg(2+)</name>
        <dbReference type="ChEBI" id="CHEBI:18420"/>
        <label>4</label>
    </ligand>
</feature>
<feature type="binding site" evidence="2">
    <location>
        <position position="33"/>
    </location>
    <ligand>
        <name>Mg(2+)</name>
        <dbReference type="ChEBI" id="CHEBI:18420"/>
        <label>4</label>
    </ligand>
</feature>
<dbReference type="InterPro" id="IPR016188">
    <property type="entry name" value="PurM-like_N"/>
</dbReference>
<dbReference type="InterPro" id="IPR010918">
    <property type="entry name" value="PurM-like_C_dom"/>
</dbReference>
<dbReference type="Proteomes" id="UP001500074">
    <property type="component" value="Unassembled WGS sequence"/>
</dbReference>
<dbReference type="Pfam" id="PF00586">
    <property type="entry name" value="AIRS"/>
    <property type="match status" value="1"/>
</dbReference>
<keyword evidence="2" id="KW-0479">Metal-binding</keyword>
<organism evidence="5 6">
    <name type="scientific">Modicisalibacter zincidurans</name>
    <dbReference type="NCBI Taxonomy" id="1178777"/>
    <lineage>
        <taxon>Bacteria</taxon>
        <taxon>Pseudomonadati</taxon>
        <taxon>Pseudomonadota</taxon>
        <taxon>Gammaproteobacteria</taxon>
        <taxon>Oceanospirillales</taxon>
        <taxon>Halomonadaceae</taxon>
        <taxon>Modicisalibacter</taxon>
    </lineage>
</organism>
<feature type="binding site" evidence="2">
    <location>
        <begin position="124"/>
        <end position="125"/>
    </location>
    <ligand>
        <name>ATP</name>
        <dbReference type="ChEBI" id="CHEBI:30616"/>
    </ligand>
</feature>
<keyword evidence="6" id="KW-1185">Reference proteome</keyword>
<comment type="caution">
    <text evidence="5">The sequence shown here is derived from an EMBL/GenBank/DDBJ whole genome shotgun (WGS) entry which is preliminary data.</text>
</comment>
<dbReference type="RefSeq" id="WP_031383331.1">
    <property type="nucleotide sequence ID" value="NZ_BAABKI010000018.1"/>
</dbReference>
<dbReference type="HAMAP" id="MF_02128">
    <property type="entry name" value="TMP_kinase"/>
    <property type="match status" value="1"/>
</dbReference>
<comment type="miscellaneous">
    <text evidence="2">Reaction mechanism of ThiL seems to utilize a direct, inline transfer of the gamma-phosphate of ATP to TMP rather than a phosphorylated enzyme intermediate.</text>
</comment>
<feature type="binding site" evidence="2">
    <location>
        <position position="50"/>
    </location>
    <ligand>
        <name>Mg(2+)</name>
        <dbReference type="ChEBI" id="CHEBI:18420"/>
        <label>1</label>
    </ligand>
</feature>
<feature type="binding site" evidence="2">
    <location>
        <position position="313"/>
    </location>
    <ligand>
        <name>substrate</name>
    </ligand>
</feature>
<feature type="binding site" evidence="2">
    <location>
        <position position="213"/>
    </location>
    <ligand>
        <name>ATP</name>
        <dbReference type="ChEBI" id="CHEBI:30616"/>
    </ligand>
</feature>
<name>A0ABP9RBT7_9GAMM</name>
<accession>A0ABP9RBT7</accession>
<feature type="domain" description="PurM-like N-terminal" evidence="3">
    <location>
        <begin position="31"/>
        <end position="140"/>
    </location>
</feature>
<dbReference type="Gene3D" id="3.30.1330.10">
    <property type="entry name" value="PurM-like, N-terminal domain"/>
    <property type="match status" value="1"/>
</dbReference>
<comment type="pathway">
    <text evidence="2">Cofactor biosynthesis; thiamine diphosphate biosynthesis; thiamine diphosphate from thiamine phosphate: step 1/1.</text>
</comment>
<sequence>MLSEFELIARYFADPAQSTGAVGSGVVLGPGDDCAVLAPSPGSQLAVSVDTSLVEVHFPAAAPAVAIGHRALAVALSDLAAMGARARWCVMAISLPEADDAWLAGFAEGFHALCRVCGVTLVGGDVTRGPLSITVTVHGEFPAGQALTRGGGKAGDVLVVTGALGGGRGGLEAWYAGARELDDPLLAAYLLPQPRLAAGEALRQLAHSAIDISDGLLVDLEHLCSAAGLGAELDVAGLPLSAGLVARLGEAGAHEAALCGGDDYELLVSLPAARLETARQRLAALDVPLTAIGRLRRAPGIAGVDAGLLRNGWRHFPEGAT</sequence>
<feature type="binding site" evidence="2">
    <location>
        <position position="57"/>
    </location>
    <ligand>
        <name>substrate</name>
    </ligand>
</feature>
<dbReference type="PIRSF" id="PIRSF005303">
    <property type="entry name" value="Thiam_monoph_kin"/>
    <property type="match status" value="1"/>
</dbReference>
<feature type="binding site" evidence="2">
    <location>
        <position position="149"/>
    </location>
    <ligand>
        <name>ATP</name>
        <dbReference type="ChEBI" id="CHEBI:30616"/>
    </ligand>
</feature>
<feature type="binding site" evidence="2">
    <location>
        <position position="262"/>
    </location>
    <ligand>
        <name>substrate</name>
    </ligand>
</feature>
<keyword evidence="2" id="KW-0808">Transferase</keyword>
<dbReference type="EC" id="2.7.4.16" evidence="2"/>
<dbReference type="InterPro" id="IPR036676">
    <property type="entry name" value="PurM-like_C_sf"/>
</dbReference>
<comment type="similarity">
    <text evidence="2">Belongs to the thiamine-monophosphate kinase family.</text>
</comment>
<feature type="binding site" evidence="2">
    <location>
        <position position="78"/>
    </location>
    <ligand>
        <name>Mg(2+)</name>
        <dbReference type="ChEBI" id="CHEBI:18420"/>
        <label>3</label>
    </ligand>
</feature>